<sequence>MCRIGAYQDYHGIGVANIIFGLACIVLPDHSLYDTGSIFGSVDGASPDFLRATDAITILTGILLLITGILCMVYARRFVENLPVNRVMQSIFIFALLTILLCPVMFALNLISTADAMDSPYSAPGSSSGSDDDSSTGSSTTDRSTVDAPSAPANITIDIGNLLTSFMFISRYLEYKYGVSAAITIIAVSCFFMNVALLCIVCKQRSFRIFGRQPVESMPSHAIQQTTRIAYQTHGTENGNSSVVIQPLPAQLGQSPRPYSSLSDETVTPNATPNGHHQRFFS</sequence>
<feature type="region of interest" description="Disordered" evidence="1">
    <location>
        <begin position="122"/>
        <end position="147"/>
    </location>
</feature>
<evidence type="ECO:0000313" key="4">
    <source>
        <dbReference type="Proteomes" id="UP000186922"/>
    </source>
</evidence>
<keyword evidence="2" id="KW-1133">Transmembrane helix</keyword>
<keyword evidence="2" id="KW-0812">Transmembrane</keyword>
<dbReference type="AlphaFoldDB" id="A0A1D1V917"/>
<feature type="compositionally biased region" description="Low complexity" evidence="1">
    <location>
        <begin position="125"/>
        <end position="143"/>
    </location>
</feature>
<gene>
    <name evidence="3" type="primary">RvY_07982-1</name>
    <name evidence="3" type="synonym">RvY_07982.1</name>
    <name evidence="3" type="ORF">RvY_07982</name>
</gene>
<dbReference type="Proteomes" id="UP000186922">
    <property type="component" value="Unassembled WGS sequence"/>
</dbReference>
<keyword evidence="2" id="KW-0472">Membrane</keyword>
<feature type="transmembrane region" description="Helical" evidence="2">
    <location>
        <begin position="87"/>
        <end position="111"/>
    </location>
</feature>
<feature type="transmembrane region" description="Helical" evidence="2">
    <location>
        <begin position="53"/>
        <end position="75"/>
    </location>
</feature>
<protein>
    <submittedName>
        <fullName evidence="3">Uncharacterized protein</fullName>
    </submittedName>
</protein>
<dbReference type="OrthoDB" id="10068190at2759"/>
<accession>A0A1D1V917</accession>
<name>A0A1D1V917_RAMVA</name>
<comment type="caution">
    <text evidence="3">The sequence shown here is derived from an EMBL/GenBank/DDBJ whole genome shotgun (WGS) entry which is preliminary data.</text>
</comment>
<reference evidence="3 4" key="1">
    <citation type="journal article" date="2016" name="Nat. Commun.">
        <title>Extremotolerant tardigrade genome and improved radiotolerance of human cultured cells by tardigrade-unique protein.</title>
        <authorList>
            <person name="Hashimoto T."/>
            <person name="Horikawa D.D."/>
            <person name="Saito Y."/>
            <person name="Kuwahara H."/>
            <person name="Kozuka-Hata H."/>
            <person name="Shin-I T."/>
            <person name="Minakuchi Y."/>
            <person name="Ohishi K."/>
            <person name="Motoyama A."/>
            <person name="Aizu T."/>
            <person name="Enomoto A."/>
            <person name="Kondo K."/>
            <person name="Tanaka S."/>
            <person name="Hara Y."/>
            <person name="Koshikawa S."/>
            <person name="Sagara H."/>
            <person name="Miura T."/>
            <person name="Yokobori S."/>
            <person name="Miyagawa K."/>
            <person name="Suzuki Y."/>
            <person name="Kubo T."/>
            <person name="Oyama M."/>
            <person name="Kohara Y."/>
            <person name="Fujiyama A."/>
            <person name="Arakawa K."/>
            <person name="Katayama T."/>
            <person name="Toyoda A."/>
            <person name="Kunieda T."/>
        </authorList>
    </citation>
    <scope>NUCLEOTIDE SEQUENCE [LARGE SCALE GENOMIC DNA]</scope>
    <source>
        <strain evidence="3 4">YOKOZUNA-1</strain>
    </source>
</reference>
<proteinExistence type="predicted"/>
<feature type="transmembrane region" description="Helical" evidence="2">
    <location>
        <begin position="12"/>
        <end position="33"/>
    </location>
</feature>
<evidence type="ECO:0000256" key="1">
    <source>
        <dbReference type="SAM" id="MobiDB-lite"/>
    </source>
</evidence>
<feature type="region of interest" description="Disordered" evidence="1">
    <location>
        <begin position="253"/>
        <end position="282"/>
    </location>
</feature>
<keyword evidence="4" id="KW-1185">Reference proteome</keyword>
<evidence type="ECO:0000256" key="2">
    <source>
        <dbReference type="SAM" id="Phobius"/>
    </source>
</evidence>
<feature type="compositionally biased region" description="Polar residues" evidence="1">
    <location>
        <begin position="253"/>
        <end position="275"/>
    </location>
</feature>
<organism evidence="3 4">
    <name type="scientific">Ramazzottius varieornatus</name>
    <name type="common">Water bear</name>
    <name type="synonym">Tardigrade</name>
    <dbReference type="NCBI Taxonomy" id="947166"/>
    <lineage>
        <taxon>Eukaryota</taxon>
        <taxon>Metazoa</taxon>
        <taxon>Ecdysozoa</taxon>
        <taxon>Tardigrada</taxon>
        <taxon>Eutardigrada</taxon>
        <taxon>Parachela</taxon>
        <taxon>Hypsibioidea</taxon>
        <taxon>Ramazzottiidae</taxon>
        <taxon>Ramazzottius</taxon>
    </lineage>
</organism>
<evidence type="ECO:0000313" key="3">
    <source>
        <dbReference type="EMBL" id="GAU96552.1"/>
    </source>
</evidence>
<dbReference type="EMBL" id="BDGG01000003">
    <property type="protein sequence ID" value="GAU96552.1"/>
    <property type="molecule type" value="Genomic_DNA"/>
</dbReference>
<dbReference type="PROSITE" id="PS51257">
    <property type="entry name" value="PROKAR_LIPOPROTEIN"/>
    <property type="match status" value="1"/>
</dbReference>
<feature type="transmembrane region" description="Helical" evidence="2">
    <location>
        <begin position="177"/>
        <end position="202"/>
    </location>
</feature>